<evidence type="ECO:0000313" key="7">
    <source>
        <dbReference type="EMBL" id="OAF65919.1"/>
    </source>
</evidence>
<comment type="subcellular location">
    <subcellularLocation>
        <location evidence="1">Membrane</location>
        <topology evidence="1">Multi-pass membrane protein</topology>
    </subcellularLocation>
</comment>
<dbReference type="Pfam" id="PF07782">
    <property type="entry name" value="DC_STAMP"/>
    <property type="match status" value="1"/>
</dbReference>
<dbReference type="Proteomes" id="UP000078046">
    <property type="component" value="Unassembled WGS sequence"/>
</dbReference>
<accession>A0A177AVB0</accession>
<keyword evidence="3 5" id="KW-1133">Transmembrane helix</keyword>
<feature type="transmembrane region" description="Helical" evidence="5">
    <location>
        <begin position="165"/>
        <end position="185"/>
    </location>
</feature>
<name>A0A177AVB0_9BILA</name>
<feature type="transmembrane region" description="Helical" evidence="5">
    <location>
        <begin position="66"/>
        <end position="87"/>
    </location>
</feature>
<dbReference type="InterPro" id="IPR012858">
    <property type="entry name" value="DC_STAMP-like"/>
</dbReference>
<gene>
    <name evidence="7" type="ORF">A3Q56_06357</name>
</gene>
<evidence type="ECO:0000313" key="8">
    <source>
        <dbReference type="Proteomes" id="UP000078046"/>
    </source>
</evidence>
<keyword evidence="8" id="KW-1185">Reference proteome</keyword>
<dbReference type="InterPro" id="IPR051856">
    <property type="entry name" value="CSR-E3_Ligase_Protein"/>
</dbReference>
<keyword evidence="4 5" id="KW-0472">Membrane</keyword>
<evidence type="ECO:0000256" key="1">
    <source>
        <dbReference type="ARBA" id="ARBA00004141"/>
    </source>
</evidence>
<dbReference type="GO" id="GO:0016020">
    <property type="term" value="C:membrane"/>
    <property type="evidence" value="ECO:0007669"/>
    <property type="project" value="UniProtKB-SubCell"/>
</dbReference>
<proteinExistence type="predicted"/>
<comment type="caution">
    <text evidence="7">The sequence shown here is derived from an EMBL/GenBank/DDBJ whole genome shotgun (WGS) entry which is preliminary data.</text>
</comment>
<evidence type="ECO:0000256" key="2">
    <source>
        <dbReference type="ARBA" id="ARBA00022692"/>
    </source>
</evidence>
<evidence type="ECO:0000259" key="6">
    <source>
        <dbReference type="Pfam" id="PF07782"/>
    </source>
</evidence>
<organism evidence="7 8">
    <name type="scientific">Intoshia linei</name>
    <dbReference type="NCBI Taxonomy" id="1819745"/>
    <lineage>
        <taxon>Eukaryota</taxon>
        <taxon>Metazoa</taxon>
        <taxon>Spiralia</taxon>
        <taxon>Lophotrochozoa</taxon>
        <taxon>Mesozoa</taxon>
        <taxon>Orthonectida</taxon>
        <taxon>Rhopaluridae</taxon>
        <taxon>Intoshia</taxon>
    </lineage>
</organism>
<reference evidence="7 8" key="1">
    <citation type="submission" date="2016-04" db="EMBL/GenBank/DDBJ databases">
        <title>The genome of Intoshia linei affirms orthonectids as highly simplified spiralians.</title>
        <authorList>
            <person name="Mikhailov K.V."/>
            <person name="Slusarev G.S."/>
            <person name="Nikitin M.A."/>
            <person name="Logacheva M.D."/>
            <person name="Penin A."/>
            <person name="Aleoshin V."/>
            <person name="Panchin Y.V."/>
        </authorList>
    </citation>
    <scope>NUCLEOTIDE SEQUENCE [LARGE SCALE GENOMIC DNA]</scope>
    <source>
        <strain evidence="7">Intl2013</strain>
        <tissue evidence="7">Whole animal</tissue>
    </source>
</reference>
<dbReference type="PANTHER" id="PTHR21041">
    <property type="entry name" value="DENDRITIC CELL-SPECIFIC TRANSMEMBRANE PROTEIN"/>
    <property type="match status" value="1"/>
</dbReference>
<keyword evidence="2 5" id="KW-0812">Transmembrane</keyword>
<feature type="non-terminal residue" evidence="7">
    <location>
        <position position="1"/>
    </location>
</feature>
<sequence>SIWYKRCYRKYTNYDNYFLNDCFYAIELNRLKKAPPLIGIFPLTINEKGQYIKSTNYKLTSSEFNILIWSVVFVLFTIVNVTFYISIDHLLYMVLKYINNVYVTFINAVLEHTTGYKTKVIGKGLLVNITQMIIDNVNVIEINKIRLDFMKCRPIPIKPDNVGEWRIISIMLLSLLTSLLQSYILRLRHIIMDYYEPDQKRIRASQLYATIVSKRRINPKLKLLKTFFDNIPFSSCIQRLFKQNCYCRCCNTSYEKDDYENVYIAFNAFMKTCIVKIVKSKLKNKKYNIMNQK</sequence>
<evidence type="ECO:0000256" key="4">
    <source>
        <dbReference type="ARBA" id="ARBA00023136"/>
    </source>
</evidence>
<evidence type="ECO:0000256" key="5">
    <source>
        <dbReference type="SAM" id="Phobius"/>
    </source>
</evidence>
<protein>
    <recommendedName>
        <fullName evidence="6">Dendritic cell-specific transmembrane protein-like domain-containing protein</fullName>
    </recommendedName>
</protein>
<dbReference type="OrthoDB" id="6598372at2759"/>
<feature type="domain" description="Dendritic cell-specific transmembrane protein-like" evidence="6">
    <location>
        <begin position="14"/>
        <end position="208"/>
    </location>
</feature>
<dbReference type="EMBL" id="LWCA01001097">
    <property type="protein sequence ID" value="OAF65919.1"/>
    <property type="molecule type" value="Genomic_DNA"/>
</dbReference>
<dbReference type="PANTHER" id="PTHR21041:SF9">
    <property type="entry name" value="DENDRITIC CELL-SPECIFIC TRANSMEMBRANE PROTEIN-LIKE DOMAIN-CONTAINING PROTEIN"/>
    <property type="match status" value="1"/>
</dbReference>
<dbReference type="AlphaFoldDB" id="A0A177AVB0"/>
<evidence type="ECO:0000256" key="3">
    <source>
        <dbReference type="ARBA" id="ARBA00022989"/>
    </source>
</evidence>